<evidence type="ECO:0000256" key="1">
    <source>
        <dbReference type="ARBA" id="ARBA00022448"/>
    </source>
</evidence>
<keyword evidence="12" id="KW-1185">Reference proteome</keyword>
<reference evidence="11" key="1">
    <citation type="submission" date="2022-09" db="EMBL/GenBank/DDBJ databases">
        <title>Novel Mycoplasma species identified in domestic and wild animals.</title>
        <authorList>
            <person name="Volokhov D.V."/>
            <person name="Furtak V.A."/>
            <person name="Zagorodnyaya T.A."/>
        </authorList>
    </citation>
    <scope>NUCLEOTIDE SEQUENCE</scope>
    <source>
        <strain evidence="11">Oakley</strain>
    </source>
</reference>
<keyword evidence="1" id="KW-0813">Transport</keyword>
<evidence type="ECO:0000256" key="3">
    <source>
        <dbReference type="ARBA" id="ARBA00022630"/>
    </source>
</evidence>
<organism evidence="11 12">
    <name type="scientific">Paracholeplasma manati</name>
    <dbReference type="NCBI Taxonomy" id="591373"/>
    <lineage>
        <taxon>Bacteria</taxon>
        <taxon>Bacillati</taxon>
        <taxon>Mycoplasmatota</taxon>
        <taxon>Mollicutes</taxon>
        <taxon>Acholeplasmatales</taxon>
        <taxon>Acholeplasmataceae</taxon>
        <taxon>Paracholeplasma</taxon>
    </lineage>
</organism>
<evidence type="ECO:0000256" key="9">
    <source>
        <dbReference type="ARBA" id="ARBA00023136"/>
    </source>
</evidence>
<feature type="transmembrane region" description="Helical" evidence="10">
    <location>
        <begin position="65"/>
        <end position="81"/>
    </location>
</feature>
<keyword evidence="7" id="KW-0249">Electron transport</keyword>
<keyword evidence="2" id="KW-0597">Phosphoprotein</keyword>
<dbReference type="PANTHER" id="PTHR30578:SF0">
    <property type="entry name" value="ION-TRANSLOCATING OXIDOREDUCTASE COMPLEX SUBUNIT D"/>
    <property type="match status" value="1"/>
</dbReference>
<feature type="transmembrane region" description="Helical" evidence="10">
    <location>
        <begin position="20"/>
        <end position="53"/>
    </location>
</feature>
<accession>A0ABT2Y602</accession>
<keyword evidence="5 10" id="KW-0812">Transmembrane</keyword>
<proteinExistence type="predicted"/>
<dbReference type="PANTHER" id="PTHR30578">
    <property type="entry name" value="ELECTRON TRANSPORT COMPLEX PROTEIN RNFD"/>
    <property type="match status" value="1"/>
</dbReference>
<dbReference type="Pfam" id="PF03116">
    <property type="entry name" value="NQR2_RnfD_RnfE"/>
    <property type="match status" value="1"/>
</dbReference>
<dbReference type="InterPro" id="IPR004338">
    <property type="entry name" value="NqrB/RnfD"/>
</dbReference>
<keyword evidence="4" id="KW-0288">FMN</keyword>
<dbReference type="RefSeq" id="WP_263608337.1">
    <property type="nucleotide sequence ID" value="NZ_JAOVQM010000003.1"/>
</dbReference>
<evidence type="ECO:0000313" key="12">
    <source>
        <dbReference type="Proteomes" id="UP001177160"/>
    </source>
</evidence>
<keyword evidence="8 10" id="KW-1133">Transmembrane helix</keyword>
<sequence length="306" mass="32958">METAKASSHLDVLSKRNLGIYTGFLLILLVASSIIFGLYALLIALVAILGSASVEFVFAKVRKKSLDYSLLITPLIFALIMPPTVPLWIVIIGSVFGTFFAKSLFGGLGKNVFNPALVGYIFVSISFPRYLNTQWLNPQTDVIASTTPLIQLNNNALAYNLWELLVGNVPGTLGETFRLGILVLGIALVVLKIIDWRIPLGMLGSVFVINWLGGYLFPDLFRDPVASLLVGSVLFGAFFVATDPVTAPTFGWGRLIYGIGIGAIIMVIRADAGAYPEGTAFAIVIMNAIAPLIDSYKKEPSLEVAA</sequence>
<protein>
    <submittedName>
        <fullName evidence="11">RnfABCDGE type electron transport complex subunit D</fullName>
    </submittedName>
</protein>
<feature type="transmembrane region" description="Helical" evidence="10">
    <location>
        <begin position="249"/>
        <end position="268"/>
    </location>
</feature>
<feature type="transmembrane region" description="Helical" evidence="10">
    <location>
        <begin position="112"/>
        <end position="131"/>
    </location>
</feature>
<evidence type="ECO:0000313" key="11">
    <source>
        <dbReference type="EMBL" id="MCV2232156.1"/>
    </source>
</evidence>
<evidence type="ECO:0000256" key="8">
    <source>
        <dbReference type="ARBA" id="ARBA00022989"/>
    </source>
</evidence>
<feature type="transmembrane region" description="Helical" evidence="10">
    <location>
        <begin position="176"/>
        <end position="193"/>
    </location>
</feature>
<feature type="transmembrane region" description="Helical" evidence="10">
    <location>
        <begin position="200"/>
        <end position="218"/>
    </location>
</feature>
<evidence type="ECO:0000256" key="5">
    <source>
        <dbReference type="ARBA" id="ARBA00022692"/>
    </source>
</evidence>
<name>A0ABT2Y602_9MOLU</name>
<feature type="transmembrane region" description="Helical" evidence="10">
    <location>
        <begin position="224"/>
        <end position="242"/>
    </location>
</feature>
<dbReference type="NCBIfam" id="TIGR01946">
    <property type="entry name" value="rnfD"/>
    <property type="match status" value="1"/>
</dbReference>
<evidence type="ECO:0000256" key="10">
    <source>
        <dbReference type="SAM" id="Phobius"/>
    </source>
</evidence>
<dbReference type="InterPro" id="IPR011303">
    <property type="entry name" value="RnfD_bac"/>
</dbReference>
<dbReference type="EMBL" id="JAOVQM010000003">
    <property type="protein sequence ID" value="MCV2232156.1"/>
    <property type="molecule type" value="Genomic_DNA"/>
</dbReference>
<evidence type="ECO:0000256" key="6">
    <source>
        <dbReference type="ARBA" id="ARBA00022967"/>
    </source>
</evidence>
<gene>
    <name evidence="11" type="ORF">N7548_04870</name>
</gene>
<keyword evidence="6" id="KW-1278">Translocase</keyword>
<keyword evidence="3" id="KW-0285">Flavoprotein</keyword>
<dbReference type="Proteomes" id="UP001177160">
    <property type="component" value="Unassembled WGS sequence"/>
</dbReference>
<evidence type="ECO:0000256" key="2">
    <source>
        <dbReference type="ARBA" id="ARBA00022553"/>
    </source>
</evidence>
<evidence type="ECO:0000256" key="4">
    <source>
        <dbReference type="ARBA" id="ARBA00022643"/>
    </source>
</evidence>
<evidence type="ECO:0000256" key="7">
    <source>
        <dbReference type="ARBA" id="ARBA00022982"/>
    </source>
</evidence>
<comment type="caution">
    <text evidence="11">The sequence shown here is derived from an EMBL/GenBank/DDBJ whole genome shotgun (WGS) entry which is preliminary data.</text>
</comment>
<keyword evidence="9 10" id="KW-0472">Membrane</keyword>